<proteinExistence type="predicted"/>
<dbReference type="Gene3D" id="3.30.450.40">
    <property type="match status" value="1"/>
</dbReference>
<dbReference type="PROSITE" id="PS51077">
    <property type="entry name" value="HTH_ICLR"/>
    <property type="match status" value="1"/>
</dbReference>
<feature type="region of interest" description="Disordered" evidence="4">
    <location>
        <begin position="254"/>
        <end position="285"/>
    </location>
</feature>
<dbReference type="GO" id="GO:0003677">
    <property type="term" value="F:DNA binding"/>
    <property type="evidence" value="ECO:0007669"/>
    <property type="project" value="UniProtKB-KW"/>
</dbReference>
<dbReference type="GO" id="GO:0003700">
    <property type="term" value="F:DNA-binding transcription factor activity"/>
    <property type="evidence" value="ECO:0007669"/>
    <property type="project" value="TreeGrafter"/>
</dbReference>
<dbReference type="InterPro" id="IPR005471">
    <property type="entry name" value="Tscrpt_reg_IclR_N"/>
</dbReference>
<dbReference type="SUPFAM" id="SSF55781">
    <property type="entry name" value="GAF domain-like"/>
    <property type="match status" value="1"/>
</dbReference>
<evidence type="ECO:0000256" key="2">
    <source>
        <dbReference type="ARBA" id="ARBA00023125"/>
    </source>
</evidence>
<protein>
    <submittedName>
        <fullName evidence="7">IclR family transcriptional regulator</fullName>
    </submittedName>
</protein>
<dbReference type="Proteomes" id="UP001163687">
    <property type="component" value="Chromosome"/>
</dbReference>
<keyword evidence="3" id="KW-0804">Transcription</keyword>
<dbReference type="RefSeq" id="WP_264843086.1">
    <property type="nucleotide sequence ID" value="NZ_AP025628.1"/>
</dbReference>
<dbReference type="InterPro" id="IPR036388">
    <property type="entry name" value="WH-like_DNA-bd_sf"/>
</dbReference>
<dbReference type="InterPro" id="IPR036390">
    <property type="entry name" value="WH_DNA-bd_sf"/>
</dbReference>
<dbReference type="SUPFAM" id="SSF46785">
    <property type="entry name" value="Winged helix' DNA-binding domain"/>
    <property type="match status" value="1"/>
</dbReference>
<sequence>MRKHLSQSDKDSLASLERGLQILFALERFPEGLTAAEIAAEAGIPASTVYRYLRKLSAWGLVTSTPGSSRYWLGNRLLSLAGKVPAERELVAVARPHMTALSRRLEETVLLTQVSGHEAICLERVESRQVVRLSFDRGVVLPLHAGASARVLMAYLEPEEVDAVIRSVGLPRYTENTITDPDRLKAVLQEVRERGYAISDEEMDRGVRSISMPVRDPEGRVVAGMCVVGPRFRLGDERVPEILSALREATDAVTRDLAQRRAGPVAPRPDGPPARERATGTDRPL</sequence>
<evidence type="ECO:0000313" key="8">
    <source>
        <dbReference type="Proteomes" id="UP001163687"/>
    </source>
</evidence>
<evidence type="ECO:0000259" key="5">
    <source>
        <dbReference type="PROSITE" id="PS51077"/>
    </source>
</evidence>
<evidence type="ECO:0000259" key="6">
    <source>
        <dbReference type="PROSITE" id="PS51078"/>
    </source>
</evidence>
<dbReference type="AlphaFoldDB" id="A0AA35CK38"/>
<reference evidence="7" key="1">
    <citation type="submission" date="2022-03" db="EMBL/GenBank/DDBJ databases">
        <title>Complete genome sequence of Caldinitratiruptor microaerophilus.</title>
        <authorList>
            <person name="Mukaiyama R."/>
            <person name="Nishiyama T."/>
            <person name="Ueda K."/>
        </authorList>
    </citation>
    <scope>NUCLEOTIDE SEQUENCE</scope>
    <source>
        <strain evidence="7">JCM 16183</strain>
    </source>
</reference>
<accession>A0AA35CK38</accession>
<feature type="domain" description="IclR-ED" evidence="6">
    <location>
        <begin position="76"/>
        <end position="259"/>
    </location>
</feature>
<dbReference type="InterPro" id="IPR014757">
    <property type="entry name" value="Tscrpt_reg_IclR_C"/>
</dbReference>
<dbReference type="InterPro" id="IPR029016">
    <property type="entry name" value="GAF-like_dom_sf"/>
</dbReference>
<feature type="domain" description="HTH iclR-type" evidence="5">
    <location>
        <begin position="13"/>
        <end position="75"/>
    </location>
</feature>
<dbReference type="PANTHER" id="PTHR30136:SF35">
    <property type="entry name" value="HTH-TYPE TRANSCRIPTIONAL REGULATOR RV1719"/>
    <property type="match status" value="1"/>
</dbReference>
<keyword evidence="8" id="KW-1185">Reference proteome</keyword>
<dbReference type="Pfam" id="PF09339">
    <property type="entry name" value="HTH_IclR"/>
    <property type="match status" value="1"/>
</dbReference>
<feature type="compositionally biased region" description="Basic and acidic residues" evidence="4">
    <location>
        <begin position="273"/>
        <end position="285"/>
    </location>
</feature>
<evidence type="ECO:0000256" key="1">
    <source>
        <dbReference type="ARBA" id="ARBA00023015"/>
    </source>
</evidence>
<dbReference type="Pfam" id="PF01614">
    <property type="entry name" value="IclR_C"/>
    <property type="match status" value="1"/>
</dbReference>
<evidence type="ECO:0000256" key="4">
    <source>
        <dbReference type="SAM" id="MobiDB-lite"/>
    </source>
</evidence>
<dbReference type="SMART" id="SM00346">
    <property type="entry name" value="HTH_ICLR"/>
    <property type="match status" value="1"/>
</dbReference>
<gene>
    <name evidence="7" type="ORF">caldi_00520</name>
</gene>
<dbReference type="GO" id="GO:0045892">
    <property type="term" value="P:negative regulation of DNA-templated transcription"/>
    <property type="evidence" value="ECO:0007669"/>
    <property type="project" value="TreeGrafter"/>
</dbReference>
<name>A0AA35CK38_9FIRM</name>
<dbReference type="PANTHER" id="PTHR30136">
    <property type="entry name" value="HELIX-TURN-HELIX TRANSCRIPTIONAL REGULATOR, ICLR FAMILY"/>
    <property type="match status" value="1"/>
</dbReference>
<dbReference type="EMBL" id="AP025628">
    <property type="protein sequence ID" value="BDG58962.1"/>
    <property type="molecule type" value="Genomic_DNA"/>
</dbReference>
<evidence type="ECO:0000256" key="3">
    <source>
        <dbReference type="ARBA" id="ARBA00023163"/>
    </source>
</evidence>
<dbReference type="PROSITE" id="PS51078">
    <property type="entry name" value="ICLR_ED"/>
    <property type="match status" value="1"/>
</dbReference>
<organism evidence="7 8">
    <name type="scientific">Caldinitratiruptor microaerophilus</name>
    <dbReference type="NCBI Taxonomy" id="671077"/>
    <lineage>
        <taxon>Bacteria</taxon>
        <taxon>Bacillati</taxon>
        <taxon>Bacillota</taxon>
        <taxon>Clostridia</taxon>
        <taxon>Eubacteriales</taxon>
        <taxon>Symbiobacteriaceae</taxon>
        <taxon>Caldinitratiruptor</taxon>
    </lineage>
</organism>
<dbReference type="Gene3D" id="1.10.10.10">
    <property type="entry name" value="Winged helix-like DNA-binding domain superfamily/Winged helix DNA-binding domain"/>
    <property type="match status" value="1"/>
</dbReference>
<dbReference type="KEGG" id="cmic:caldi_00520"/>
<keyword evidence="1" id="KW-0805">Transcription regulation</keyword>
<keyword evidence="2" id="KW-0238">DNA-binding</keyword>
<dbReference type="InterPro" id="IPR050707">
    <property type="entry name" value="HTH_MetabolicPath_Reg"/>
</dbReference>
<evidence type="ECO:0000313" key="7">
    <source>
        <dbReference type="EMBL" id="BDG58962.1"/>
    </source>
</evidence>